<evidence type="ECO:0000313" key="6">
    <source>
        <dbReference type="RefSeq" id="XP_033573147.1"/>
    </source>
</evidence>
<reference evidence="4 6" key="1">
    <citation type="journal article" date="2020" name="Stud. Mycol.">
        <title>101 Dothideomycetes genomes: a test case for predicting lifestyles and emergence of pathogens.</title>
        <authorList>
            <person name="Haridas S."/>
            <person name="Albert R."/>
            <person name="Binder M."/>
            <person name="Bloem J."/>
            <person name="Labutti K."/>
            <person name="Salamov A."/>
            <person name="Andreopoulos B."/>
            <person name="Baker S."/>
            <person name="Barry K."/>
            <person name="Bills G."/>
            <person name="Bluhm B."/>
            <person name="Cannon C."/>
            <person name="Castanera R."/>
            <person name="Culley D."/>
            <person name="Daum C."/>
            <person name="Ezra D."/>
            <person name="Gonzalez J."/>
            <person name="Henrissat B."/>
            <person name="Kuo A."/>
            <person name="Liang C."/>
            <person name="Lipzen A."/>
            <person name="Lutzoni F."/>
            <person name="Magnuson J."/>
            <person name="Mondo S."/>
            <person name="Nolan M."/>
            <person name="Ohm R."/>
            <person name="Pangilinan J."/>
            <person name="Park H.-J."/>
            <person name="Ramirez L."/>
            <person name="Alfaro M."/>
            <person name="Sun H."/>
            <person name="Tritt A."/>
            <person name="Yoshinaga Y."/>
            <person name="Zwiers L.-H."/>
            <person name="Turgeon B."/>
            <person name="Goodwin S."/>
            <person name="Spatafora J."/>
            <person name="Crous P."/>
            <person name="Grigoriev I."/>
        </authorList>
    </citation>
    <scope>NUCLEOTIDE SEQUENCE</scope>
    <source>
        <strain evidence="4 6">CBS 304.34</strain>
    </source>
</reference>
<dbReference type="Gene3D" id="3.40.50.1820">
    <property type="entry name" value="alpha/beta hydrolase"/>
    <property type="match status" value="1"/>
</dbReference>
<dbReference type="Pfam" id="PF00561">
    <property type="entry name" value="Abhydrolase_1"/>
    <property type="match status" value="1"/>
</dbReference>
<dbReference type="PANTHER" id="PTHR43329">
    <property type="entry name" value="EPOXIDE HYDROLASE"/>
    <property type="match status" value="1"/>
</dbReference>
<dbReference type="InterPro" id="IPR000639">
    <property type="entry name" value="Epox_hydrolase-like"/>
</dbReference>
<evidence type="ECO:0000256" key="1">
    <source>
        <dbReference type="ARBA" id="ARBA00022801"/>
    </source>
</evidence>
<dbReference type="InterPro" id="IPR000073">
    <property type="entry name" value="AB_hydrolase_1"/>
</dbReference>
<evidence type="ECO:0000313" key="4">
    <source>
        <dbReference type="EMBL" id="KAF2806183.1"/>
    </source>
</evidence>
<keyword evidence="1 4" id="KW-0378">Hydrolase</keyword>
<dbReference type="OrthoDB" id="408373at2759"/>
<reference evidence="6" key="2">
    <citation type="submission" date="2020-04" db="EMBL/GenBank/DDBJ databases">
        <authorList>
            <consortium name="NCBI Genome Project"/>
        </authorList>
    </citation>
    <scope>NUCLEOTIDE SEQUENCE</scope>
    <source>
        <strain evidence="6">CBS 304.34</strain>
    </source>
</reference>
<organism evidence="4">
    <name type="scientific">Mytilinidion resinicola</name>
    <dbReference type="NCBI Taxonomy" id="574789"/>
    <lineage>
        <taxon>Eukaryota</taxon>
        <taxon>Fungi</taxon>
        <taxon>Dikarya</taxon>
        <taxon>Ascomycota</taxon>
        <taxon>Pezizomycotina</taxon>
        <taxon>Dothideomycetes</taxon>
        <taxon>Pleosporomycetidae</taxon>
        <taxon>Mytilinidiales</taxon>
        <taxon>Mytilinidiaceae</taxon>
        <taxon>Mytilinidion</taxon>
    </lineage>
</organism>
<dbReference type="PRINTS" id="PR00412">
    <property type="entry name" value="EPOXHYDRLASE"/>
</dbReference>
<dbReference type="GeneID" id="54461530"/>
<dbReference type="AlphaFoldDB" id="A0A6A6YCE6"/>
<dbReference type="GO" id="GO:0016787">
    <property type="term" value="F:hydrolase activity"/>
    <property type="evidence" value="ECO:0007669"/>
    <property type="project" value="UniProtKB-KW"/>
</dbReference>
<reference evidence="6" key="3">
    <citation type="submission" date="2025-04" db="UniProtKB">
        <authorList>
            <consortium name="RefSeq"/>
        </authorList>
    </citation>
    <scope>IDENTIFICATION</scope>
    <source>
        <strain evidence="6">CBS 304.34</strain>
    </source>
</reference>
<sequence length="339" mass="38351">MAIKPIDPVSDMRVARKTALLNGQPYHYLYGEPQGPSKGTVFLIHGWPDLSMGWRYQIPFFLERGFRVVAPDLMGFGGTACPRVPPNKINLFGYKRAADDIAELARQLGAPKIILGGHDWGGFVVWRTAQWHPELVSHVFSICTPYTEPKEKFYPTEDLVKGPVPQFGYQLHLAGPEVEAHIQTKVQIRQFLNGMYGGKGPNGEVIFSPEKGILFENLPKVGKSRLFSDKEMDYYVDEYSRNGMHGTLNWYRQRKENWEEDQALLGERSYIKIPTLFIAGKFDSVLLPSMSEGMEKYLANLTRGEVEATHWAPTQKPEEVNAIIGDWLDQVGFGKKSSL</sequence>
<evidence type="ECO:0000259" key="3">
    <source>
        <dbReference type="Pfam" id="PF00561"/>
    </source>
</evidence>
<dbReference type="InterPro" id="IPR029058">
    <property type="entry name" value="AB_hydrolase_fold"/>
</dbReference>
<dbReference type="SUPFAM" id="SSF53474">
    <property type="entry name" value="alpha/beta-Hydrolases"/>
    <property type="match status" value="1"/>
</dbReference>
<evidence type="ECO:0000256" key="2">
    <source>
        <dbReference type="ARBA" id="ARBA00038334"/>
    </source>
</evidence>
<accession>A0A6A6YCE6</accession>
<name>A0A6A6YCE6_9PEZI</name>
<proteinExistence type="inferred from homology"/>
<keyword evidence="5" id="KW-1185">Reference proteome</keyword>
<dbReference type="Proteomes" id="UP000504636">
    <property type="component" value="Unplaced"/>
</dbReference>
<dbReference type="EMBL" id="MU003707">
    <property type="protein sequence ID" value="KAF2806183.1"/>
    <property type="molecule type" value="Genomic_DNA"/>
</dbReference>
<gene>
    <name evidence="4 6" type="ORF">BDZ99DRAFT_465838</name>
</gene>
<protein>
    <submittedName>
        <fullName evidence="4 6">Epoxide hydrolase</fullName>
    </submittedName>
</protein>
<comment type="similarity">
    <text evidence="2">Belongs to the AB hydrolase superfamily. Epoxide hydrolase family.</text>
</comment>
<feature type="domain" description="AB hydrolase-1" evidence="3">
    <location>
        <begin position="40"/>
        <end position="153"/>
    </location>
</feature>
<evidence type="ECO:0000313" key="5">
    <source>
        <dbReference type="Proteomes" id="UP000504636"/>
    </source>
</evidence>
<dbReference type="RefSeq" id="XP_033573147.1">
    <property type="nucleotide sequence ID" value="XM_033720637.1"/>
</dbReference>